<feature type="chain" id="PRO_5038485555" evidence="1">
    <location>
        <begin position="18"/>
        <end position="406"/>
    </location>
</feature>
<dbReference type="AlphaFoldDB" id="A0A1I3B4Q4"/>
<dbReference type="Gene3D" id="3.30.450.40">
    <property type="match status" value="1"/>
</dbReference>
<dbReference type="PANTHER" id="PTHR43102">
    <property type="entry name" value="SLR1143 PROTEIN"/>
    <property type="match status" value="1"/>
</dbReference>
<evidence type="ECO:0000256" key="1">
    <source>
        <dbReference type="SAM" id="SignalP"/>
    </source>
</evidence>
<dbReference type="CDD" id="cd01836">
    <property type="entry name" value="FeeA_FeeB_like"/>
    <property type="match status" value="1"/>
</dbReference>
<organism evidence="3 5">
    <name type="scientific">Cryobacterium levicorallinum</name>
    <dbReference type="NCBI Taxonomy" id="995038"/>
    <lineage>
        <taxon>Bacteria</taxon>
        <taxon>Bacillati</taxon>
        <taxon>Actinomycetota</taxon>
        <taxon>Actinomycetes</taxon>
        <taxon>Micrococcales</taxon>
        <taxon>Microbacteriaceae</taxon>
        <taxon>Cryobacterium</taxon>
    </lineage>
</organism>
<name>A0A1I3B4Q4_9MICO</name>
<protein>
    <submittedName>
        <fullName evidence="2">GAF domain-containing protein</fullName>
    </submittedName>
</protein>
<dbReference type="STRING" id="995038.SAMN05216274_10896"/>
<feature type="signal peptide" evidence="1">
    <location>
        <begin position="1"/>
        <end position="17"/>
    </location>
</feature>
<dbReference type="EMBL" id="FOPW01000008">
    <property type="protein sequence ID" value="SFH57288.1"/>
    <property type="molecule type" value="Genomic_DNA"/>
</dbReference>
<keyword evidence="4" id="KW-1185">Reference proteome</keyword>
<dbReference type="Proteomes" id="UP000297963">
    <property type="component" value="Unassembled WGS sequence"/>
</dbReference>
<dbReference type="InterPro" id="IPR029016">
    <property type="entry name" value="GAF-like_dom_sf"/>
</dbReference>
<keyword evidence="1" id="KW-0732">Signal</keyword>
<gene>
    <name evidence="3" type="ORF">E3O11_11585</name>
    <name evidence="2" type="ORF">SAMN05216274_10896</name>
</gene>
<evidence type="ECO:0000313" key="4">
    <source>
        <dbReference type="Proteomes" id="UP000199681"/>
    </source>
</evidence>
<evidence type="ECO:0000313" key="3">
    <source>
        <dbReference type="EMBL" id="TFB83460.1"/>
    </source>
</evidence>
<accession>A0A1I3B4Q4</accession>
<dbReference type="Proteomes" id="UP000199681">
    <property type="component" value="Unassembled WGS sequence"/>
</dbReference>
<evidence type="ECO:0000313" key="2">
    <source>
        <dbReference type="EMBL" id="SFH57288.1"/>
    </source>
</evidence>
<sequence length="406" mass="43405">MQGLARVAAAGMMRAWAAISMQGSVTIPQPSDTPVAHSPGIDSDRILVLGSGPAAGWGVSSHDIALPGSLARALSGRTQRGADVALIASSIGLLASAQVQLRGADLRRLDAIAVVLGVGDALHLTAERTWQANLTRLLNFIERHTNDSAYIYVQGIQPIRAIPIFNSLGGTIADRHARSLDAITERVCLSMRRSVFVPVADVEFLASAGLSDSTDYRHWGEFLAKKMAGRLDVVQRSRYPVPLGSTDATPSTAPIRGGDRRRLRRGCDTRLDHIVALAQQSFGTTSALFAIRDSNRLQIRSSTGPALPSPAWSDSMSAIVVRARGAVIVPDTLADQRLRRKAFVTGAPHMRFYAGFPIEAASGERIGALGVFDPKPRADSGFDAVLLRQLALMIQEEMNTNGEFAG</sequence>
<reference evidence="2 4" key="1">
    <citation type="submission" date="2016-10" db="EMBL/GenBank/DDBJ databases">
        <authorList>
            <person name="Varghese N."/>
            <person name="Submissions S."/>
        </authorList>
    </citation>
    <scope>NUCLEOTIDE SEQUENCE [LARGE SCALE GENOMIC DNA]</scope>
    <source>
        <strain evidence="2 4">GMCC 1.11211</strain>
    </source>
</reference>
<dbReference type="SUPFAM" id="SSF55781">
    <property type="entry name" value="GAF domain-like"/>
    <property type="match status" value="1"/>
</dbReference>
<dbReference type="RefSeq" id="WP_092449970.1">
    <property type="nucleotide sequence ID" value="NZ_BKAC01000007.1"/>
</dbReference>
<reference evidence="3 5" key="2">
    <citation type="submission" date="2019-03" db="EMBL/GenBank/DDBJ databases">
        <title>Genomics of glacier-inhabiting Cryobacterium strains.</title>
        <authorList>
            <person name="Liu Q."/>
            <person name="Xin Y.-H."/>
        </authorList>
    </citation>
    <scope>NUCLEOTIDE SEQUENCE [LARGE SCALE GENOMIC DNA]</scope>
    <source>
        <strain evidence="3 5">Hh34</strain>
    </source>
</reference>
<comment type="caution">
    <text evidence="3">The sequence shown here is derived from an EMBL/GenBank/DDBJ whole genome shotgun (WGS) entry which is preliminary data.</text>
</comment>
<evidence type="ECO:0000313" key="5">
    <source>
        <dbReference type="Proteomes" id="UP000297963"/>
    </source>
</evidence>
<dbReference type="EMBL" id="SOFE01000022">
    <property type="protein sequence ID" value="TFB83460.1"/>
    <property type="molecule type" value="Genomic_DNA"/>
</dbReference>
<dbReference type="SUPFAM" id="SSF52266">
    <property type="entry name" value="SGNH hydrolase"/>
    <property type="match status" value="1"/>
</dbReference>
<dbReference type="PANTHER" id="PTHR43102:SF2">
    <property type="entry name" value="GAF DOMAIN-CONTAINING PROTEIN"/>
    <property type="match status" value="1"/>
</dbReference>
<proteinExistence type="predicted"/>